<dbReference type="Proteomes" id="UP001549363">
    <property type="component" value="Unassembled WGS sequence"/>
</dbReference>
<evidence type="ECO:0000313" key="4">
    <source>
        <dbReference type="EMBL" id="MET4560634.1"/>
    </source>
</evidence>
<keyword evidence="5" id="KW-1185">Reference proteome</keyword>
<evidence type="ECO:0000256" key="2">
    <source>
        <dbReference type="ARBA" id="ARBA00022737"/>
    </source>
</evidence>
<dbReference type="PANTHER" id="PTHR43300">
    <property type="entry name" value="ACETYLTRANSFERASE"/>
    <property type="match status" value="1"/>
</dbReference>
<sequence length="208" mass="22139">MKIVLIGDSGHAKVIKDIILANGDHIVGILDDKYIDVFTENKIIKGPIMYLNELLKDKKVKVIIAIGNNKVRKEVVSRLNISKDRYITCLHPSALVSPSAVIENGTVVMPGAIINADVCVGMHSIINTNAVIEHDCLVEKFVHISPASVITGGVKIAEGVHLGASSSVIPLVKIECWTTVGAGAVVVKDLPANCTAVGTPAIPIKFHE</sequence>
<evidence type="ECO:0000259" key="3">
    <source>
        <dbReference type="Pfam" id="PF17836"/>
    </source>
</evidence>
<dbReference type="Pfam" id="PF17836">
    <property type="entry name" value="PglD_N"/>
    <property type="match status" value="1"/>
</dbReference>
<feature type="domain" description="PglD N-terminal" evidence="3">
    <location>
        <begin position="2"/>
        <end position="79"/>
    </location>
</feature>
<dbReference type="Gene3D" id="2.160.10.10">
    <property type="entry name" value="Hexapeptide repeat proteins"/>
    <property type="match status" value="1"/>
</dbReference>
<protein>
    <submittedName>
        <fullName evidence="4">Acetyltransferase EpsM</fullName>
        <ecNumber evidence="4">2.3.1.-</ecNumber>
    </submittedName>
</protein>
<dbReference type="InterPro" id="IPR050179">
    <property type="entry name" value="Trans_hexapeptide_repeat"/>
</dbReference>
<reference evidence="4 5" key="1">
    <citation type="submission" date="2024-06" db="EMBL/GenBank/DDBJ databases">
        <title>Sorghum-associated microbial communities from plants grown in Nebraska, USA.</title>
        <authorList>
            <person name="Schachtman D."/>
        </authorList>
    </citation>
    <scope>NUCLEOTIDE SEQUENCE [LARGE SCALE GENOMIC DNA]</scope>
    <source>
        <strain evidence="4 5">736</strain>
    </source>
</reference>
<dbReference type="GO" id="GO:0016746">
    <property type="term" value="F:acyltransferase activity"/>
    <property type="evidence" value="ECO:0007669"/>
    <property type="project" value="UniProtKB-KW"/>
</dbReference>
<dbReference type="EC" id="2.3.1.-" evidence="4"/>
<evidence type="ECO:0000256" key="1">
    <source>
        <dbReference type="ARBA" id="ARBA00022679"/>
    </source>
</evidence>
<keyword evidence="1 4" id="KW-0808">Transferase</keyword>
<dbReference type="EMBL" id="JBEPSB010000006">
    <property type="protein sequence ID" value="MET4560634.1"/>
    <property type="molecule type" value="Genomic_DNA"/>
</dbReference>
<dbReference type="InterPro" id="IPR011004">
    <property type="entry name" value="Trimer_LpxA-like_sf"/>
</dbReference>
<dbReference type="PROSITE" id="PS00101">
    <property type="entry name" value="HEXAPEP_TRANSFERASES"/>
    <property type="match status" value="1"/>
</dbReference>
<keyword evidence="2" id="KW-0677">Repeat</keyword>
<dbReference type="NCBIfam" id="TIGR03570">
    <property type="entry name" value="NeuD_NnaD"/>
    <property type="match status" value="1"/>
</dbReference>
<organism evidence="4 5">
    <name type="scientific">Lysinibacillus parviboronicapiens</name>
    <dbReference type="NCBI Taxonomy" id="436516"/>
    <lineage>
        <taxon>Bacteria</taxon>
        <taxon>Bacillati</taxon>
        <taxon>Bacillota</taxon>
        <taxon>Bacilli</taxon>
        <taxon>Bacillales</taxon>
        <taxon>Bacillaceae</taxon>
        <taxon>Lysinibacillus</taxon>
    </lineage>
</organism>
<dbReference type="CDD" id="cd03360">
    <property type="entry name" value="LbH_AT_putative"/>
    <property type="match status" value="1"/>
</dbReference>
<evidence type="ECO:0000313" key="5">
    <source>
        <dbReference type="Proteomes" id="UP001549363"/>
    </source>
</evidence>
<comment type="caution">
    <text evidence="4">The sequence shown here is derived from an EMBL/GenBank/DDBJ whole genome shotgun (WGS) entry which is preliminary data.</text>
</comment>
<gene>
    <name evidence="4" type="ORF">ABIA69_001778</name>
</gene>
<dbReference type="InterPro" id="IPR018357">
    <property type="entry name" value="Hexapep_transf_CS"/>
</dbReference>
<dbReference type="InterPro" id="IPR041561">
    <property type="entry name" value="PglD_N"/>
</dbReference>
<name>A0ABV2PIK8_9BACI</name>
<dbReference type="RefSeq" id="WP_054767400.1">
    <property type="nucleotide sequence ID" value="NZ_CP073713.1"/>
</dbReference>
<dbReference type="SUPFAM" id="SSF51161">
    <property type="entry name" value="Trimeric LpxA-like enzymes"/>
    <property type="match status" value="1"/>
</dbReference>
<dbReference type="InterPro" id="IPR020019">
    <property type="entry name" value="AcTrfase_PglD-like"/>
</dbReference>
<keyword evidence="4" id="KW-0012">Acyltransferase</keyword>
<dbReference type="PANTHER" id="PTHR43300:SF7">
    <property type="entry name" value="UDP-N-ACETYLBACILLOSAMINE N-ACETYLTRANSFERASE"/>
    <property type="match status" value="1"/>
</dbReference>
<proteinExistence type="predicted"/>
<dbReference type="Gene3D" id="3.40.50.20">
    <property type="match status" value="1"/>
</dbReference>
<accession>A0ABV2PIK8</accession>